<evidence type="ECO:0000313" key="5">
    <source>
        <dbReference type="EMBL" id="CAJ1401148.1"/>
    </source>
</evidence>
<keyword evidence="3" id="KW-0812">Transmembrane</keyword>
<evidence type="ECO:0000313" key="6">
    <source>
        <dbReference type="Proteomes" id="UP001178507"/>
    </source>
</evidence>
<feature type="transmembrane region" description="Helical" evidence="3">
    <location>
        <begin position="164"/>
        <end position="181"/>
    </location>
</feature>
<evidence type="ECO:0000256" key="3">
    <source>
        <dbReference type="SAM" id="Phobius"/>
    </source>
</evidence>
<keyword evidence="1" id="KW-0863">Zinc-finger</keyword>
<evidence type="ECO:0000256" key="2">
    <source>
        <dbReference type="SAM" id="MobiDB-lite"/>
    </source>
</evidence>
<keyword evidence="1" id="KW-0479">Metal-binding</keyword>
<dbReference type="AlphaFoldDB" id="A0AA36J7N7"/>
<dbReference type="EMBL" id="CAUJNA010003402">
    <property type="protein sequence ID" value="CAJ1401148.1"/>
    <property type="molecule type" value="Genomic_DNA"/>
</dbReference>
<reference evidence="5" key="1">
    <citation type="submission" date="2023-08" db="EMBL/GenBank/DDBJ databases">
        <authorList>
            <person name="Chen Y."/>
            <person name="Shah S."/>
            <person name="Dougan E. K."/>
            <person name="Thang M."/>
            <person name="Chan C."/>
        </authorList>
    </citation>
    <scope>NUCLEOTIDE SEQUENCE</scope>
</reference>
<feature type="compositionally biased region" description="Low complexity" evidence="2">
    <location>
        <begin position="565"/>
        <end position="582"/>
    </location>
</feature>
<evidence type="ECO:0000256" key="1">
    <source>
        <dbReference type="PROSITE-ProRule" id="PRU00723"/>
    </source>
</evidence>
<dbReference type="GO" id="GO:0008270">
    <property type="term" value="F:zinc ion binding"/>
    <property type="evidence" value="ECO:0007669"/>
    <property type="project" value="UniProtKB-KW"/>
</dbReference>
<gene>
    <name evidence="5" type="ORF">EVOR1521_LOCUS24349</name>
</gene>
<dbReference type="Proteomes" id="UP001178507">
    <property type="component" value="Unassembled WGS sequence"/>
</dbReference>
<proteinExistence type="predicted"/>
<feature type="compositionally biased region" description="Basic and acidic residues" evidence="2">
    <location>
        <begin position="461"/>
        <end position="477"/>
    </location>
</feature>
<feature type="compositionally biased region" description="Basic and acidic residues" evidence="2">
    <location>
        <begin position="504"/>
        <end position="549"/>
    </location>
</feature>
<keyword evidence="3" id="KW-1133">Transmembrane helix</keyword>
<feature type="region of interest" description="Disordered" evidence="2">
    <location>
        <begin position="293"/>
        <end position="380"/>
    </location>
</feature>
<evidence type="ECO:0000259" key="4">
    <source>
        <dbReference type="PROSITE" id="PS50103"/>
    </source>
</evidence>
<dbReference type="PROSITE" id="PS50103">
    <property type="entry name" value="ZF_C3H1"/>
    <property type="match status" value="1"/>
</dbReference>
<dbReference type="Gene3D" id="3.30.1370.210">
    <property type="match status" value="1"/>
</dbReference>
<dbReference type="InterPro" id="IPR000571">
    <property type="entry name" value="Znf_CCCH"/>
</dbReference>
<accession>A0AA36J7N7</accession>
<feature type="region of interest" description="Disordered" evidence="2">
    <location>
        <begin position="443"/>
        <end position="627"/>
    </location>
</feature>
<name>A0AA36J7N7_9DINO</name>
<feature type="non-terminal residue" evidence="5">
    <location>
        <position position="1"/>
    </location>
</feature>
<feature type="compositionally biased region" description="Basic residues" evidence="2">
    <location>
        <begin position="302"/>
        <end position="313"/>
    </location>
</feature>
<keyword evidence="3" id="KW-0472">Membrane</keyword>
<feature type="compositionally biased region" description="Basic and acidic residues" evidence="2">
    <location>
        <begin position="583"/>
        <end position="607"/>
    </location>
</feature>
<keyword evidence="6" id="KW-1185">Reference proteome</keyword>
<feature type="compositionally biased region" description="Basic and acidic residues" evidence="2">
    <location>
        <begin position="314"/>
        <end position="348"/>
    </location>
</feature>
<keyword evidence="1" id="KW-0862">Zinc</keyword>
<comment type="caution">
    <text evidence="5">The sequence shown here is derived from an EMBL/GenBank/DDBJ whole genome shotgun (WGS) entry which is preliminary data.</text>
</comment>
<sequence>AGTSKLTAHGDCLAFRYNGARIMEKSNGSCLAWQPFGNFWELQACGLLEPSARFQQLEEDPSSSVSTLCSGHGEFCVEVAENLCTEEEGRCSTETCRCEKAGWTKQELQTLNGAPCFTCVPASKLCGECGTAACECEAPLTKVKDGDCFRCRAGTAFSSEASKLGLVVIFVFAGLAVGAFLRRSSAVPGKRGELRWSERLAAELEDLLESIYEGFLEKLLLVGRLLRPFLRRAGRCLGKALDEVDMALEPFYCFWDSVMEVIWDWVVVQHERLVFLVGWLSAKRVGTNASLEELEEEAGASKGRKARKAKPEKRRGASPEKEEAPGNQPAHREVNLPEKVEKAQEKAPSRAQRKLQQRREKAEAASVPQETKEDPPIDDSWIDELEARESKNKAKREQKCAKAKKRGAAACKADMCFDTDQILCEAMHGLYLLAREVGALEGCEEPEVEVPPAERPAAKRFKAEDTEKAEAKEATREEDSDPNGFEHRRSKKSASRRLQQQLSERTERSERAERVRVPERVEPVEEKRQKQKMEAKEPREPKEPKRREVPLANPLPANPRPANPAGPSRVMSQRSQMSQPSKQTKEPKESKESKEKEPKESKTEPKKPRAWSEVVAPWAKKSDEGGSRLGASAPEFVPLAQQLQELGVHDSGELGITTVRLAGLAPETTGTGLFQQLDCWGLGGSFDFLHIMLDGEGAYANINFIDPIFVTLFCYLCQEYQLHAEISVSEVQGIKALTAQWVQSGDPIQAVVVRNAPRKEPLELGEVGEVQRPDIQGLVDEGVLQFRKTKLCAHNRRKRCEMGGSLSPEASRHGPDCPFAHCKEELQPMPNLAKTKICYNYFRRRCNEPNCKFAHGSAELRSPIFNWEASEARGYTVLTVQSCRRGLPLVPTDATTEATVSISAGQSLGLEHWTRFSPDMAPSGCGEGTRFCVSDYVRTFASRLGLELAAYNALDGQRLVPYQCVVARKEWEAVKDRFVEAFLLQKKAYRRANGGSTAPSFHADVQPRVVDVASAEPKRRSGNTAKHPETINRVVVRRTFLEVEEDEDEMMVARPVRRPKTTGIVEFAVLAF</sequence>
<feature type="zinc finger region" description="C3H1-type" evidence="1">
    <location>
        <begin position="832"/>
        <end position="858"/>
    </location>
</feature>
<protein>
    <recommendedName>
        <fullName evidence="4">C3H1-type domain-containing protein</fullName>
    </recommendedName>
</protein>
<feature type="domain" description="C3H1-type" evidence="4">
    <location>
        <begin position="832"/>
        <end position="858"/>
    </location>
</feature>
<organism evidence="5 6">
    <name type="scientific">Effrenium voratum</name>
    <dbReference type="NCBI Taxonomy" id="2562239"/>
    <lineage>
        <taxon>Eukaryota</taxon>
        <taxon>Sar</taxon>
        <taxon>Alveolata</taxon>
        <taxon>Dinophyceae</taxon>
        <taxon>Suessiales</taxon>
        <taxon>Symbiodiniaceae</taxon>
        <taxon>Effrenium</taxon>
    </lineage>
</organism>